<evidence type="ECO:0000313" key="3">
    <source>
        <dbReference type="Proteomes" id="UP000217343"/>
    </source>
</evidence>
<gene>
    <name evidence="2" type="ORF">MYMAC_004313</name>
</gene>
<dbReference type="OrthoDB" id="5509792at2"/>
<evidence type="ECO:0000313" key="2">
    <source>
        <dbReference type="EMBL" id="ATB48684.1"/>
    </source>
</evidence>
<dbReference type="AlphaFoldDB" id="A0A250JXT6"/>
<dbReference type="EMBL" id="CP022203">
    <property type="protein sequence ID" value="ATB48684.1"/>
    <property type="molecule type" value="Genomic_DNA"/>
</dbReference>
<feature type="chain" id="PRO_5012964922" description="DUF3575 domain-containing protein" evidence="1">
    <location>
        <begin position="22"/>
        <end position="201"/>
    </location>
</feature>
<evidence type="ECO:0000256" key="1">
    <source>
        <dbReference type="SAM" id="SignalP"/>
    </source>
</evidence>
<keyword evidence="1" id="KW-0732">Signal</keyword>
<dbReference type="KEGG" id="mmas:MYMAC_004313"/>
<keyword evidence="3" id="KW-1185">Reference proteome</keyword>
<sequence length="201" mass="22057">MHRSLPVFLVVVLGLASSAGAQESRRPPEHRSPTPAWAPRGVFLGASLQDGVLSSQTKVQWQFTFYQDRKDAFALLLEGSVSWGLAFPDPESGKPQNAVRSFYQHSPQVGVGYRNHLPGGFHWAFQVTGGPVFYGANFNEGLEPDRRVAGVIEGRVHLGYQFGAVAAGLAVGYGEPFGYKRRSLGRFFVSGPMIGLFMDWR</sequence>
<organism evidence="2 3">
    <name type="scientific">Corallococcus macrosporus DSM 14697</name>
    <dbReference type="NCBI Taxonomy" id="1189310"/>
    <lineage>
        <taxon>Bacteria</taxon>
        <taxon>Pseudomonadati</taxon>
        <taxon>Myxococcota</taxon>
        <taxon>Myxococcia</taxon>
        <taxon>Myxococcales</taxon>
        <taxon>Cystobacterineae</taxon>
        <taxon>Myxococcaceae</taxon>
        <taxon>Corallococcus</taxon>
    </lineage>
</organism>
<dbReference type="Proteomes" id="UP000217343">
    <property type="component" value="Chromosome"/>
</dbReference>
<evidence type="ECO:0008006" key="4">
    <source>
        <dbReference type="Google" id="ProtNLM"/>
    </source>
</evidence>
<dbReference type="RefSeq" id="WP_095959479.1">
    <property type="nucleotide sequence ID" value="NZ_CP022203.1"/>
</dbReference>
<protein>
    <recommendedName>
        <fullName evidence="4">DUF3575 domain-containing protein</fullName>
    </recommendedName>
</protein>
<accession>A0A250JXT6</accession>
<reference evidence="2 3" key="1">
    <citation type="submission" date="2017-06" db="EMBL/GenBank/DDBJ databases">
        <title>Sequencing and comparative analysis of myxobacterial genomes.</title>
        <authorList>
            <person name="Rupp O."/>
            <person name="Goesmann A."/>
            <person name="Sogaard-Andersen L."/>
        </authorList>
    </citation>
    <scope>NUCLEOTIDE SEQUENCE [LARGE SCALE GENOMIC DNA]</scope>
    <source>
        <strain evidence="2 3">DSM 14697</strain>
    </source>
</reference>
<name>A0A250JXT6_9BACT</name>
<feature type="signal peptide" evidence="1">
    <location>
        <begin position="1"/>
        <end position="21"/>
    </location>
</feature>
<proteinExistence type="predicted"/>